<dbReference type="InterPro" id="IPR019591">
    <property type="entry name" value="Mrp/NBP35_ATP-bd"/>
</dbReference>
<dbReference type="InterPro" id="IPR000808">
    <property type="entry name" value="Mrp-like_CS"/>
</dbReference>
<keyword evidence="6 8" id="KW-0408">Iron</keyword>
<keyword evidence="8" id="KW-0378">Hydrolase</keyword>
<evidence type="ECO:0000259" key="9">
    <source>
        <dbReference type="Pfam" id="PF01883"/>
    </source>
</evidence>
<dbReference type="SUPFAM" id="SSF117916">
    <property type="entry name" value="Fe-S cluster assembly (FSCA) domain-like"/>
    <property type="match status" value="1"/>
</dbReference>
<dbReference type="Proteomes" id="UP000645462">
    <property type="component" value="Unassembled WGS sequence"/>
</dbReference>
<dbReference type="InterPro" id="IPR033756">
    <property type="entry name" value="YlxH/NBP35"/>
</dbReference>
<evidence type="ECO:0000256" key="2">
    <source>
        <dbReference type="ARBA" id="ARBA00008205"/>
    </source>
</evidence>
<dbReference type="Gene3D" id="3.40.50.300">
    <property type="entry name" value="P-loop containing nucleotide triphosphate hydrolases"/>
    <property type="match status" value="1"/>
</dbReference>
<evidence type="ECO:0000256" key="8">
    <source>
        <dbReference type="HAMAP-Rule" id="MF_02040"/>
    </source>
</evidence>
<dbReference type="SUPFAM" id="SSF52540">
    <property type="entry name" value="P-loop containing nucleoside triphosphate hydrolases"/>
    <property type="match status" value="1"/>
</dbReference>
<comment type="similarity">
    <text evidence="8">Belongs to the Mrp/NBP35 ATP-binding proteins family.</text>
</comment>
<evidence type="ECO:0000256" key="7">
    <source>
        <dbReference type="ARBA" id="ARBA00023014"/>
    </source>
</evidence>
<dbReference type="RefSeq" id="WP_188482056.1">
    <property type="nucleotide sequence ID" value="NZ_BMFC01000004.1"/>
</dbReference>
<sequence length="355" mass="36196">MSVTPELIREALSRVAIPDGKDLISADLVRAIQVDGSVVRFVIEAPSPEIARLMEPVRKAAEAVVADLPGVTQASAALTAHGPAAAPPKGLKIGGHPKPQAGSLKPPGVARILAIGSGKGGVGKSTVSSNLAVALARAGRRVGLLDGDIHGPSQPRMMGVSQKPESPDGQTILPLTAHGVTLMSIGLMLPEDKAVVWRGPMLMGALQQMLGQVAWGDLDVLIVDLPPGTGDVAMTLCQKAQVSGAIVVSTPQDVALLDARKALDMFDTLKTPVLGLIENMAVFTCPHCGGQSHIFGSGGTVAEAEARGIPLLAQLPLDLDTRLAGDGGVPIAAGDGPMADAYAVLASRLIEGGMA</sequence>
<evidence type="ECO:0000313" key="10">
    <source>
        <dbReference type="EMBL" id="GGC04680.1"/>
    </source>
</evidence>
<dbReference type="PANTHER" id="PTHR42961">
    <property type="entry name" value="IRON-SULFUR PROTEIN NUBPL"/>
    <property type="match status" value="1"/>
</dbReference>
<proteinExistence type="inferred from homology"/>
<comment type="function">
    <text evidence="8">Binds and transfers iron-sulfur (Fe-S) clusters to target apoproteins. Can hydrolyze ATP.</text>
</comment>
<keyword evidence="4 8" id="KW-0547">Nucleotide-binding</keyword>
<dbReference type="CDD" id="cd02037">
    <property type="entry name" value="Mrp_NBP35"/>
    <property type="match status" value="1"/>
</dbReference>
<dbReference type="InterPro" id="IPR034904">
    <property type="entry name" value="FSCA_dom_sf"/>
</dbReference>
<evidence type="ECO:0000256" key="6">
    <source>
        <dbReference type="ARBA" id="ARBA00023004"/>
    </source>
</evidence>
<evidence type="ECO:0000256" key="5">
    <source>
        <dbReference type="ARBA" id="ARBA00022840"/>
    </source>
</evidence>
<dbReference type="PROSITE" id="PS01215">
    <property type="entry name" value="MRP"/>
    <property type="match status" value="1"/>
</dbReference>
<evidence type="ECO:0000313" key="11">
    <source>
        <dbReference type="Proteomes" id="UP000645462"/>
    </source>
</evidence>
<evidence type="ECO:0000256" key="1">
    <source>
        <dbReference type="ARBA" id="ARBA00007352"/>
    </source>
</evidence>
<comment type="similarity">
    <text evidence="2">In the C-terminal section; belongs to the Mrp/NBP35 ATP-binding proteins family.</text>
</comment>
<evidence type="ECO:0000256" key="4">
    <source>
        <dbReference type="ARBA" id="ARBA00022741"/>
    </source>
</evidence>
<evidence type="ECO:0000256" key="3">
    <source>
        <dbReference type="ARBA" id="ARBA00022723"/>
    </source>
</evidence>
<dbReference type="Pfam" id="PF01883">
    <property type="entry name" value="FeS_assembly_P"/>
    <property type="match status" value="1"/>
</dbReference>
<keyword evidence="3 8" id="KW-0479">Metal-binding</keyword>
<keyword evidence="5 8" id="KW-0067">ATP-binding</keyword>
<comment type="similarity">
    <text evidence="1">In the N-terminal section; belongs to the MIP18 family.</text>
</comment>
<dbReference type="InterPro" id="IPR027417">
    <property type="entry name" value="P-loop_NTPase"/>
</dbReference>
<accession>A0ABQ1KT71</accession>
<feature type="binding site" evidence="8">
    <location>
        <begin position="118"/>
        <end position="125"/>
    </location>
    <ligand>
        <name>ATP</name>
        <dbReference type="ChEBI" id="CHEBI:30616"/>
    </ligand>
</feature>
<keyword evidence="7 8" id="KW-0411">Iron-sulfur</keyword>
<comment type="caution">
    <text evidence="10">The sequence shown here is derived from an EMBL/GenBank/DDBJ whole genome shotgun (WGS) entry which is preliminary data.</text>
</comment>
<protein>
    <recommendedName>
        <fullName evidence="8">Iron-sulfur cluster carrier protein</fullName>
    </recommendedName>
</protein>
<dbReference type="EMBL" id="BMFC01000004">
    <property type="protein sequence ID" value="GGC04680.1"/>
    <property type="molecule type" value="Genomic_DNA"/>
</dbReference>
<dbReference type="InterPro" id="IPR002744">
    <property type="entry name" value="MIP18-like"/>
</dbReference>
<keyword evidence="11" id="KW-1185">Reference proteome</keyword>
<dbReference type="InterPro" id="IPR044304">
    <property type="entry name" value="NUBPL-like"/>
</dbReference>
<dbReference type="HAMAP" id="MF_02040">
    <property type="entry name" value="Mrp_NBP35"/>
    <property type="match status" value="1"/>
</dbReference>
<dbReference type="Pfam" id="PF10609">
    <property type="entry name" value="ParA"/>
    <property type="match status" value="1"/>
</dbReference>
<comment type="subunit">
    <text evidence="8">Homodimer.</text>
</comment>
<feature type="domain" description="MIP18 family-like" evidence="9">
    <location>
        <begin position="8"/>
        <end position="75"/>
    </location>
</feature>
<name>A0ABQ1KT71_9RHOB</name>
<organism evidence="10 11">
    <name type="scientific">Marivita lacus</name>
    <dbReference type="NCBI Taxonomy" id="1323742"/>
    <lineage>
        <taxon>Bacteria</taxon>
        <taxon>Pseudomonadati</taxon>
        <taxon>Pseudomonadota</taxon>
        <taxon>Alphaproteobacteria</taxon>
        <taxon>Rhodobacterales</taxon>
        <taxon>Roseobacteraceae</taxon>
        <taxon>Marivita</taxon>
    </lineage>
</organism>
<dbReference type="PANTHER" id="PTHR42961:SF2">
    <property type="entry name" value="IRON-SULFUR PROTEIN NUBPL"/>
    <property type="match status" value="1"/>
</dbReference>
<reference evidence="11" key="1">
    <citation type="journal article" date="2019" name="Int. J. Syst. Evol. Microbiol.">
        <title>The Global Catalogue of Microorganisms (GCM) 10K type strain sequencing project: providing services to taxonomists for standard genome sequencing and annotation.</title>
        <authorList>
            <consortium name="The Broad Institute Genomics Platform"/>
            <consortium name="The Broad Institute Genome Sequencing Center for Infectious Disease"/>
            <person name="Wu L."/>
            <person name="Ma J."/>
        </authorList>
    </citation>
    <scope>NUCLEOTIDE SEQUENCE [LARGE SCALE GENOMIC DNA]</scope>
    <source>
        <strain evidence="11">CGMCC 1.12478</strain>
    </source>
</reference>
<gene>
    <name evidence="10" type="ORF">GCM10011363_21700</name>
</gene>